<reference evidence="1" key="1">
    <citation type="submission" date="2023-10" db="EMBL/GenBank/DDBJ databases">
        <title>Genome assemblies of two species of porcelain crab, Petrolisthes cinctipes and Petrolisthes manimaculis (Anomura: Porcellanidae).</title>
        <authorList>
            <person name="Angst P."/>
        </authorList>
    </citation>
    <scope>NUCLEOTIDE SEQUENCE</scope>
    <source>
        <strain evidence="1">PB745_01</strain>
        <tissue evidence="1">Gill</tissue>
    </source>
</reference>
<gene>
    <name evidence="1" type="ORF">Pcinc_038448</name>
</gene>
<comment type="caution">
    <text evidence="1">The sequence shown here is derived from an EMBL/GenBank/DDBJ whole genome shotgun (WGS) entry which is preliminary data.</text>
</comment>
<evidence type="ECO:0000313" key="2">
    <source>
        <dbReference type="Proteomes" id="UP001286313"/>
    </source>
</evidence>
<protein>
    <submittedName>
        <fullName evidence="1">Uncharacterized protein</fullName>
    </submittedName>
</protein>
<dbReference type="EMBL" id="JAWQEG010006343">
    <property type="protein sequence ID" value="KAK3855124.1"/>
    <property type="molecule type" value="Genomic_DNA"/>
</dbReference>
<name>A0AAE1BTM0_PETCI</name>
<dbReference type="Proteomes" id="UP001286313">
    <property type="component" value="Unassembled WGS sequence"/>
</dbReference>
<evidence type="ECO:0000313" key="1">
    <source>
        <dbReference type="EMBL" id="KAK3855124.1"/>
    </source>
</evidence>
<accession>A0AAE1BTM0</accession>
<keyword evidence="2" id="KW-1185">Reference proteome</keyword>
<sequence>MGMMGSLGMMGGNPLTSQGMMQSMLAMRSPSLDMNNPVLTQLMMQQAMSMSQTGAPQVQKLMGMYPGVYWVAESAG</sequence>
<proteinExistence type="predicted"/>
<dbReference type="AlphaFoldDB" id="A0AAE1BTM0"/>
<organism evidence="1 2">
    <name type="scientific">Petrolisthes cinctipes</name>
    <name type="common">Flat porcelain crab</name>
    <dbReference type="NCBI Taxonomy" id="88211"/>
    <lineage>
        <taxon>Eukaryota</taxon>
        <taxon>Metazoa</taxon>
        <taxon>Ecdysozoa</taxon>
        <taxon>Arthropoda</taxon>
        <taxon>Crustacea</taxon>
        <taxon>Multicrustacea</taxon>
        <taxon>Malacostraca</taxon>
        <taxon>Eumalacostraca</taxon>
        <taxon>Eucarida</taxon>
        <taxon>Decapoda</taxon>
        <taxon>Pleocyemata</taxon>
        <taxon>Anomura</taxon>
        <taxon>Galatheoidea</taxon>
        <taxon>Porcellanidae</taxon>
        <taxon>Petrolisthes</taxon>
    </lineage>
</organism>